<dbReference type="Gene3D" id="3.40.109.10">
    <property type="entry name" value="NADH Oxidase"/>
    <property type="match status" value="1"/>
</dbReference>
<organism evidence="2 3">
    <name type="scientific">Nocardia puris</name>
    <dbReference type="NCBI Taxonomy" id="208602"/>
    <lineage>
        <taxon>Bacteria</taxon>
        <taxon>Bacillati</taxon>
        <taxon>Actinomycetota</taxon>
        <taxon>Actinomycetes</taxon>
        <taxon>Mycobacteriales</taxon>
        <taxon>Nocardiaceae</taxon>
        <taxon>Nocardia</taxon>
    </lineage>
</organism>
<feature type="region of interest" description="Disordered" evidence="1">
    <location>
        <begin position="309"/>
        <end position="332"/>
    </location>
</feature>
<dbReference type="NCBIfam" id="NF047509">
    <property type="entry name" value="Rv3131_FMN_oxido"/>
    <property type="match status" value="1"/>
</dbReference>
<dbReference type="GO" id="GO:0016491">
    <property type="term" value="F:oxidoreductase activity"/>
    <property type="evidence" value="ECO:0007669"/>
    <property type="project" value="InterPro"/>
</dbReference>
<sequence length="332" mass="35099">MTADDIAAGAGAPDLSTVTAVARAAGRAPSLHNSQPWRLFFDGTRLHLSSDPERLLPMADPSGRQRVISCGALLHHLEMAFEVRGWHADVDRLPDPDQPDLLATLTFQPVLAPGERVVALAGAIGARRSFRPPMAAPPGWERALPELTEAAAGTGIAVDELPESASDRLAAASGQAAALRRFDQPYQSELRWWTGNFDLPEGIPPTALTPAGQAERVPVRRDFPTPPGPARPAGAEVDHARLIALSSTGDSPEQWLRTGEALSAVLLAATAAGFGTCPLTHITELPAARRILAGLLPDGRAPQVVVRIGAAPPPEPTPPTPRRTVTDYLATR</sequence>
<dbReference type="Proteomes" id="UP000252586">
    <property type="component" value="Unassembled WGS sequence"/>
</dbReference>
<dbReference type="STRING" id="1210090.GCA_001613185_00500"/>
<feature type="compositionally biased region" description="Pro residues" evidence="1">
    <location>
        <begin position="311"/>
        <end position="321"/>
    </location>
</feature>
<dbReference type="PANTHER" id="PTHR23026:SF123">
    <property type="entry name" value="NAD(P)H NITROREDUCTASE RV3131-RELATED"/>
    <property type="match status" value="1"/>
</dbReference>
<dbReference type="SUPFAM" id="SSF55469">
    <property type="entry name" value="FMN-dependent nitroreductase-like"/>
    <property type="match status" value="1"/>
</dbReference>
<accession>A0A366DUD7</accession>
<proteinExistence type="predicted"/>
<dbReference type="PANTHER" id="PTHR23026">
    <property type="entry name" value="NADPH NITROREDUCTASE"/>
    <property type="match status" value="1"/>
</dbReference>
<reference evidence="2 3" key="1">
    <citation type="submission" date="2018-06" db="EMBL/GenBank/DDBJ databases">
        <title>Genomic Encyclopedia of Type Strains, Phase IV (KMG-IV): sequencing the most valuable type-strain genomes for metagenomic binning, comparative biology and taxonomic classification.</title>
        <authorList>
            <person name="Goeker M."/>
        </authorList>
    </citation>
    <scope>NUCLEOTIDE SEQUENCE [LARGE SCALE GENOMIC DNA]</scope>
    <source>
        <strain evidence="2 3">DSM 44599</strain>
    </source>
</reference>
<dbReference type="OrthoDB" id="8156917at2"/>
<evidence type="ECO:0000313" key="2">
    <source>
        <dbReference type="EMBL" id="RBO93706.1"/>
    </source>
</evidence>
<name>A0A366DUD7_9NOCA</name>
<gene>
    <name evidence="2" type="ORF">DFR74_102123</name>
</gene>
<comment type="caution">
    <text evidence="2">The sequence shown here is derived from an EMBL/GenBank/DDBJ whole genome shotgun (WGS) entry which is preliminary data.</text>
</comment>
<protein>
    <submittedName>
        <fullName evidence="2">Nitroreductase family protein</fullName>
    </submittedName>
</protein>
<dbReference type="AlphaFoldDB" id="A0A366DUD7"/>
<dbReference type="InterPro" id="IPR050627">
    <property type="entry name" value="Nitroreductase/BluB"/>
</dbReference>
<dbReference type="EMBL" id="QNRE01000002">
    <property type="protein sequence ID" value="RBO93706.1"/>
    <property type="molecule type" value="Genomic_DNA"/>
</dbReference>
<evidence type="ECO:0000256" key="1">
    <source>
        <dbReference type="SAM" id="MobiDB-lite"/>
    </source>
</evidence>
<dbReference type="RefSeq" id="WP_067502561.1">
    <property type="nucleotide sequence ID" value="NZ_CP107943.1"/>
</dbReference>
<keyword evidence="3" id="KW-1185">Reference proteome</keyword>
<dbReference type="InterPro" id="IPR000415">
    <property type="entry name" value="Nitroreductase-like"/>
</dbReference>
<evidence type="ECO:0000313" key="3">
    <source>
        <dbReference type="Proteomes" id="UP000252586"/>
    </source>
</evidence>